<sequence length="128" mass="14152">MGFHHVGQAGVQWGDLSSLQPPPPRFTQFSCLSLPSSWHPPPHPTNFVYLVETGFHHISQAGLELLTSGNLPTSASQSAGITGVSHRTRLLSCFNSSMDMPCSLNQLWNFNKYSQPDRRQMTLSNSQV</sequence>
<dbReference type="PRINTS" id="PR02045">
    <property type="entry name" value="F138DOMAIN"/>
</dbReference>
<dbReference type="Ensembl" id="ENSMFAT00000072248.1">
    <property type="protein sequence ID" value="ENSMFAP00000055401.1"/>
    <property type="gene ID" value="ENSMFAG00000052777.1"/>
</dbReference>
<keyword evidence="2" id="KW-1185">Reference proteome</keyword>
<reference evidence="1" key="2">
    <citation type="submission" date="2025-08" db="UniProtKB">
        <authorList>
            <consortium name="Ensembl"/>
        </authorList>
    </citation>
    <scope>IDENTIFICATION</scope>
</reference>
<protein>
    <submittedName>
        <fullName evidence="1">Uncharacterized protein</fullName>
    </submittedName>
</protein>
<dbReference type="GeneTree" id="ENSGT00940000164709"/>
<dbReference type="PANTHER" id="PTHR46254:SF3">
    <property type="entry name" value="SECRETED PROTEIN"/>
    <property type="match status" value="1"/>
</dbReference>
<dbReference type="PANTHER" id="PTHR46254">
    <property type="entry name" value="PROTEIN GVQW1-RELATED"/>
    <property type="match status" value="1"/>
</dbReference>
<reference evidence="1" key="3">
    <citation type="submission" date="2025-09" db="UniProtKB">
        <authorList>
            <consortium name="Ensembl"/>
        </authorList>
    </citation>
    <scope>IDENTIFICATION</scope>
</reference>
<proteinExistence type="predicted"/>
<accession>A0A7N9CVI8</accession>
<organism evidence="1 2">
    <name type="scientific">Macaca fascicularis</name>
    <name type="common">Crab-eating macaque</name>
    <name type="synonym">Cynomolgus monkey</name>
    <dbReference type="NCBI Taxonomy" id="9541"/>
    <lineage>
        <taxon>Eukaryota</taxon>
        <taxon>Metazoa</taxon>
        <taxon>Chordata</taxon>
        <taxon>Craniata</taxon>
        <taxon>Vertebrata</taxon>
        <taxon>Euteleostomi</taxon>
        <taxon>Mammalia</taxon>
        <taxon>Eutheria</taxon>
        <taxon>Euarchontoglires</taxon>
        <taxon>Primates</taxon>
        <taxon>Haplorrhini</taxon>
        <taxon>Catarrhini</taxon>
        <taxon>Cercopithecidae</taxon>
        <taxon>Cercopithecinae</taxon>
        <taxon>Macaca</taxon>
    </lineage>
</organism>
<name>A0A7N9CVI8_MACFA</name>
<dbReference type="AlphaFoldDB" id="A0A7N9CVI8"/>
<evidence type="ECO:0000313" key="1">
    <source>
        <dbReference type="Ensembl" id="ENSMFAP00000055401.1"/>
    </source>
</evidence>
<evidence type="ECO:0000313" key="2">
    <source>
        <dbReference type="Proteomes" id="UP000233100"/>
    </source>
</evidence>
<reference evidence="1 2" key="1">
    <citation type="submission" date="2013-03" db="EMBL/GenBank/DDBJ databases">
        <authorList>
            <person name="Warren W."/>
            <person name="Wilson R.K."/>
        </authorList>
    </citation>
    <scope>NUCLEOTIDE SEQUENCE</scope>
</reference>
<dbReference type="Proteomes" id="UP000233100">
    <property type="component" value="Chromosome 13"/>
</dbReference>